<feature type="region of interest" description="Disordered" evidence="1">
    <location>
        <begin position="1"/>
        <end position="23"/>
    </location>
</feature>
<feature type="compositionally biased region" description="Basic residues" evidence="1">
    <location>
        <begin position="1"/>
        <end position="14"/>
    </location>
</feature>
<dbReference type="Proteomes" id="UP000053097">
    <property type="component" value="Unassembled WGS sequence"/>
</dbReference>
<accession>A0A026X106</accession>
<evidence type="ECO:0000313" key="2">
    <source>
        <dbReference type="EMBL" id="EZA61671.1"/>
    </source>
</evidence>
<reference evidence="2 3" key="1">
    <citation type="journal article" date="2014" name="Curr. Biol.">
        <title>The genome of the clonal raider ant Cerapachys biroi.</title>
        <authorList>
            <person name="Oxley P.R."/>
            <person name="Ji L."/>
            <person name="Fetter-Pruneda I."/>
            <person name="McKenzie S.K."/>
            <person name="Li C."/>
            <person name="Hu H."/>
            <person name="Zhang G."/>
            <person name="Kronauer D.J."/>
        </authorList>
    </citation>
    <scope>NUCLEOTIDE SEQUENCE [LARGE SCALE GENOMIC DNA]</scope>
</reference>
<organism evidence="2 3">
    <name type="scientific">Ooceraea biroi</name>
    <name type="common">Clonal raider ant</name>
    <name type="synonym">Cerapachys biroi</name>
    <dbReference type="NCBI Taxonomy" id="2015173"/>
    <lineage>
        <taxon>Eukaryota</taxon>
        <taxon>Metazoa</taxon>
        <taxon>Ecdysozoa</taxon>
        <taxon>Arthropoda</taxon>
        <taxon>Hexapoda</taxon>
        <taxon>Insecta</taxon>
        <taxon>Pterygota</taxon>
        <taxon>Neoptera</taxon>
        <taxon>Endopterygota</taxon>
        <taxon>Hymenoptera</taxon>
        <taxon>Apocrita</taxon>
        <taxon>Aculeata</taxon>
        <taxon>Formicoidea</taxon>
        <taxon>Formicidae</taxon>
        <taxon>Dorylinae</taxon>
        <taxon>Ooceraea</taxon>
    </lineage>
</organism>
<evidence type="ECO:0000313" key="3">
    <source>
        <dbReference type="Proteomes" id="UP000053097"/>
    </source>
</evidence>
<keyword evidence="3" id="KW-1185">Reference proteome</keyword>
<gene>
    <name evidence="2" type="ORF">X777_10503</name>
</gene>
<evidence type="ECO:0000256" key="1">
    <source>
        <dbReference type="SAM" id="MobiDB-lite"/>
    </source>
</evidence>
<dbReference type="EMBL" id="KK107048">
    <property type="protein sequence ID" value="EZA61671.1"/>
    <property type="molecule type" value="Genomic_DNA"/>
</dbReference>
<name>A0A026X106_OOCBI</name>
<sequence>MCKSSHKSQKRRRSPSRDRLAGLENTLTRLLDVLQHQEVMAPRCPSPPAPLLDSPNQHETLEIQQETTSDTDSPLGNVPCLDHSVPSGSSMAVPARQERPIECNSGVYVLSGPIFAEYRKNRHSLANNNPPCLPGATNKGNVSFESPSVTEAILADTPSLATTLVDEDTLTRELFASALEKVEVSP</sequence>
<proteinExistence type="predicted"/>
<dbReference type="AlphaFoldDB" id="A0A026X106"/>
<protein>
    <submittedName>
        <fullName evidence="2">Uncharacterized protein</fullName>
    </submittedName>
</protein>